<dbReference type="GO" id="GO:0033068">
    <property type="term" value="P:macrolide biosynthetic process"/>
    <property type="evidence" value="ECO:0007669"/>
    <property type="project" value="UniProtKB-ARBA"/>
</dbReference>
<dbReference type="InterPro" id="IPR009081">
    <property type="entry name" value="PP-bd_ACP"/>
</dbReference>
<dbReference type="Gene3D" id="3.40.50.720">
    <property type="entry name" value="NAD(P)-binding Rossmann-like Domain"/>
    <property type="match status" value="2"/>
</dbReference>
<dbReference type="Gene3D" id="3.90.180.10">
    <property type="entry name" value="Medium-chain alcohol dehydrogenases, catalytic domain"/>
    <property type="match status" value="1"/>
</dbReference>
<dbReference type="InterPro" id="IPR049900">
    <property type="entry name" value="PKS_mFAS_DH"/>
</dbReference>
<reference evidence="13 14" key="1">
    <citation type="submission" date="2017-08" db="EMBL/GenBank/DDBJ databases">
        <title>Complete Genome Sequence of Streptomyces formicae KY5, the formicamycin producer.</title>
        <authorList>
            <person name="Holmes N.A."/>
            <person name="Devine R."/>
            <person name="Qin Z."/>
            <person name="Seipke R.F."/>
            <person name="Wilkinson B."/>
            <person name="Hutchings M.I."/>
        </authorList>
    </citation>
    <scope>NUCLEOTIDE SEQUENCE [LARGE SCALE GENOMIC DNA]</scope>
    <source>
        <strain evidence="13 14">KY5</strain>
    </source>
</reference>
<evidence type="ECO:0000256" key="7">
    <source>
        <dbReference type="ARBA" id="ARBA00023315"/>
    </source>
</evidence>
<evidence type="ECO:0000256" key="8">
    <source>
        <dbReference type="PROSITE-ProRule" id="PRU01363"/>
    </source>
</evidence>
<dbReference type="RefSeq" id="WP_098247796.1">
    <property type="nucleotide sequence ID" value="NZ_CP022685.1"/>
</dbReference>
<feature type="domain" description="Carrier" evidence="10">
    <location>
        <begin position="2814"/>
        <end position="2889"/>
    </location>
</feature>
<dbReference type="SMART" id="SM01294">
    <property type="entry name" value="PKS_PP_betabranch"/>
    <property type="match status" value="3"/>
</dbReference>
<dbReference type="Pfam" id="PF16197">
    <property type="entry name" value="KAsynt_C_assoc"/>
    <property type="match status" value="3"/>
</dbReference>
<evidence type="ECO:0000256" key="9">
    <source>
        <dbReference type="SAM" id="MobiDB-lite"/>
    </source>
</evidence>
<dbReference type="InterPro" id="IPR055123">
    <property type="entry name" value="SpnB-like_Rossmann"/>
</dbReference>
<feature type="active site" description="Proton donor; for dehydratase activity" evidence="8">
    <location>
        <position position="2192"/>
    </location>
</feature>
<dbReference type="GO" id="GO:0006633">
    <property type="term" value="P:fatty acid biosynthetic process"/>
    <property type="evidence" value="ECO:0007669"/>
    <property type="project" value="InterPro"/>
</dbReference>
<comment type="pathway">
    <text evidence="1">Antibiotic biosynthesis.</text>
</comment>
<dbReference type="GO" id="GO:0004314">
    <property type="term" value="F:[acyl-carrier-protein] S-malonyltransferase activity"/>
    <property type="evidence" value="ECO:0007669"/>
    <property type="project" value="UniProtKB-EC"/>
</dbReference>
<dbReference type="FunFam" id="3.40.50.720:FF:000209">
    <property type="entry name" value="Polyketide synthase Pks12"/>
    <property type="match status" value="1"/>
</dbReference>
<dbReference type="InterPro" id="IPR036736">
    <property type="entry name" value="ACP-like_sf"/>
</dbReference>
<dbReference type="SUPFAM" id="SSF51735">
    <property type="entry name" value="NAD(P)-binding Rossmann-fold domains"/>
    <property type="match status" value="5"/>
</dbReference>
<dbReference type="InterPro" id="IPR020807">
    <property type="entry name" value="PKS_DH"/>
</dbReference>
<dbReference type="Pfam" id="PF22953">
    <property type="entry name" value="SpnB_Rossmann"/>
    <property type="match status" value="2"/>
</dbReference>
<feature type="region of interest" description="N-terminal hotdog fold" evidence="8">
    <location>
        <begin position="3816"/>
        <end position="3942"/>
    </location>
</feature>
<dbReference type="InterPro" id="IPR050091">
    <property type="entry name" value="PKS_NRPS_Biosynth_Enz"/>
</dbReference>
<dbReference type="CDD" id="cd08956">
    <property type="entry name" value="KR_3_FAS_SDR_x"/>
    <property type="match status" value="2"/>
</dbReference>
<dbReference type="Pfam" id="PF13602">
    <property type="entry name" value="ADH_zinc_N_2"/>
    <property type="match status" value="1"/>
</dbReference>
<dbReference type="SMART" id="SM00823">
    <property type="entry name" value="PKS_PP"/>
    <property type="match status" value="3"/>
</dbReference>
<dbReference type="GO" id="GO:0004312">
    <property type="term" value="F:fatty acid synthase activity"/>
    <property type="evidence" value="ECO:0007669"/>
    <property type="project" value="TreeGrafter"/>
</dbReference>
<feature type="region of interest" description="Disordered" evidence="9">
    <location>
        <begin position="1"/>
        <end position="22"/>
    </location>
</feature>
<dbReference type="SMART" id="SM00829">
    <property type="entry name" value="PKS_ER"/>
    <property type="match status" value="1"/>
</dbReference>
<feature type="region of interest" description="Disordered" evidence="9">
    <location>
        <begin position="2296"/>
        <end position="2326"/>
    </location>
</feature>
<dbReference type="Pfam" id="PF02801">
    <property type="entry name" value="Ketoacyl-synt_C"/>
    <property type="match status" value="3"/>
</dbReference>
<dbReference type="KEGG" id="sfk:KY5_7822"/>
<dbReference type="PROSITE" id="PS00012">
    <property type="entry name" value="PHOSPHOPANTETHEINE"/>
    <property type="match status" value="2"/>
</dbReference>
<evidence type="ECO:0000259" key="12">
    <source>
        <dbReference type="PROSITE" id="PS52019"/>
    </source>
</evidence>
<dbReference type="Pfam" id="PF00109">
    <property type="entry name" value="ketoacyl-synt"/>
    <property type="match status" value="3"/>
</dbReference>
<dbReference type="InterPro" id="IPR036291">
    <property type="entry name" value="NAD(P)-bd_dom_sf"/>
</dbReference>
<dbReference type="GO" id="GO:0016491">
    <property type="term" value="F:oxidoreductase activity"/>
    <property type="evidence" value="ECO:0007669"/>
    <property type="project" value="InterPro"/>
</dbReference>
<dbReference type="FunFam" id="1.10.1200.10:FF:000007">
    <property type="entry name" value="Probable polyketide synthase pks17"/>
    <property type="match status" value="2"/>
</dbReference>
<dbReference type="FunFam" id="3.40.47.10:FF:000019">
    <property type="entry name" value="Polyketide synthase type I"/>
    <property type="match status" value="3"/>
</dbReference>
<dbReference type="Proteomes" id="UP000221011">
    <property type="component" value="Chromosome"/>
</dbReference>
<feature type="region of interest" description="Disordered" evidence="9">
    <location>
        <begin position="459"/>
        <end position="480"/>
    </location>
</feature>
<dbReference type="InterPro" id="IPR020843">
    <property type="entry name" value="ER"/>
</dbReference>
<feature type="domain" description="Carrier" evidence="10">
    <location>
        <begin position="4918"/>
        <end position="4993"/>
    </location>
</feature>
<feature type="domain" description="Ketosynthase family 3 (KS3)" evidence="11">
    <location>
        <begin position="1067"/>
        <end position="1493"/>
    </location>
</feature>
<dbReference type="SUPFAM" id="SSF53901">
    <property type="entry name" value="Thiolase-like"/>
    <property type="match status" value="3"/>
</dbReference>
<feature type="region of interest" description="C-terminal hotdog fold" evidence="8">
    <location>
        <begin position="2131"/>
        <end position="2274"/>
    </location>
</feature>
<dbReference type="CDD" id="cd05195">
    <property type="entry name" value="enoyl_red"/>
    <property type="match status" value="1"/>
</dbReference>
<feature type="domain" description="PKS/mFAS DH" evidence="12">
    <location>
        <begin position="3816"/>
        <end position="4092"/>
    </location>
</feature>
<dbReference type="InterPro" id="IPR016036">
    <property type="entry name" value="Malonyl_transacylase_ACP-bd"/>
</dbReference>
<dbReference type="Pfam" id="PF00550">
    <property type="entry name" value="PP-binding"/>
    <property type="match status" value="3"/>
</dbReference>
<keyword evidence="6" id="KW-0511">Multifunctional enzyme</keyword>
<feature type="active site" description="Proton donor; for dehydratase activity" evidence="8">
    <location>
        <position position="4015"/>
    </location>
</feature>
<dbReference type="PROSITE" id="PS50075">
    <property type="entry name" value="CARRIER"/>
    <property type="match status" value="3"/>
</dbReference>
<evidence type="ECO:0000259" key="10">
    <source>
        <dbReference type="PROSITE" id="PS50075"/>
    </source>
</evidence>
<feature type="domain" description="PKS/mFAS DH" evidence="12">
    <location>
        <begin position="1993"/>
        <end position="2274"/>
    </location>
</feature>
<evidence type="ECO:0000259" key="11">
    <source>
        <dbReference type="PROSITE" id="PS52004"/>
    </source>
</evidence>
<dbReference type="SUPFAM" id="SSF55048">
    <property type="entry name" value="Probable ACP-binding domain of malonyl-CoA ACP transacylase"/>
    <property type="match status" value="3"/>
</dbReference>
<organism evidence="13 14">
    <name type="scientific">Streptomyces formicae</name>
    <dbReference type="NCBI Taxonomy" id="1616117"/>
    <lineage>
        <taxon>Bacteria</taxon>
        <taxon>Bacillati</taxon>
        <taxon>Actinomycetota</taxon>
        <taxon>Actinomycetes</taxon>
        <taxon>Kitasatosporales</taxon>
        <taxon>Streptomycetaceae</taxon>
        <taxon>Streptomyces</taxon>
    </lineage>
</organism>
<keyword evidence="14" id="KW-1185">Reference proteome</keyword>
<proteinExistence type="predicted"/>
<dbReference type="InterPro" id="IPR042104">
    <property type="entry name" value="PKS_dehydratase_sf"/>
</dbReference>
<evidence type="ECO:0000256" key="4">
    <source>
        <dbReference type="ARBA" id="ARBA00022679"/>
    </source>
</evidence>
<dbReference type="PROSITE" id="PS52019">
    <property type="entry name" value="PKS_MFAS_DH"/>
    <property type="match status" value="2"/>
</dbReference>
<evidence type="ECO:0000256" key="1">
    <source>
        <dbReference type="ARBA" id="ARBA00004792"/>
    </source>
</evidence>
<dbReference type="SMART" id="SM00826">
    <property type="entry name" value="PKS_DH"/>
    <property type="match status" value="2"/>
</dbReference>
<dbReference type="InterPro" id="IPR020841">
    <property type="entry name" value="PKS_Beta-ketoAc_synthase_dom"/>
</dbReference>
<dbReference type="Pfam" id="PF14765">
    <property type="entry name" value="PS-DH"/>
    <property type="match status" value="2"/>
</dbReference>
<dbReference type="SUPFAM" id="SSF47336">
    <property type="entry name" value="ACP-like"/>
    <property type="match status" value="3"/>
</dbReference>
<dbReference type="InterPro" id="IPR006162">
    <property type="entry name" value="Ppantetheine_attach_site"/>
</dbReference>
<dbReference type="PANTHER" id="PTHR43775">
    <property type="entry name" value="FATTY ACID SYNTHASE"/>
    <property type="match status" value="1"/>
</dbReference>
<dbReference type="SUPFAM" id="SSF50129">
    <property type="entry name" value="GroES-like"/>
    <property type="match status" value="1"/>
</dbReference>
<evidence type="ECO:0000256" key="6">
    <source>
        <dbReference type="ARBA" id="ARBA00023268"/>
    </source>
</evidence>
<dbReference type="Gene3D" id="1.10.1200.10">
    <property type="entry name" value="ACP-like"/>
    <property type="match status" value="3"/>
</dbReference>
<dbReference type="Gene3D" id="3.30.70.3290">
    <property type="match status" value="3"/>
</dbReference>
<dbReference type="PROSITE" id="PS00606">
    <property type="entry name" value="KS3_1"/>
    <property type="match status" value="2"/>
</dbReference>
<dbReference type="InterPro" id="IPR014030">
    <property type="entry name" value="Ketoacyl_synth_N"/>
</dbReference>
<dbReference type="InterPro" id="IPR018201">
    <property type="entry name" value="Ketoacyl_synth_AS"/>
</dbReference>
<dbReference type="InterPro" id="IPR013154">
    <property type="entry name" value="ADH-like_N"/>
</dbReference>
<dbReference type="FunFam" id="3.90.180.10:FF:000032">
    <property type="entry name" value="Probable polyketide synthase pks1"/>
    <property type="match status" value="1"/>
</dbReference>
<feature type="domain" description="Ketosynthase family 3 (KS3)" evidence="11">
    <location>
        <begin position="2913"/>
        <end position="3338"/>
    </location>
</feature>
<evidence type="ECO:0000256" key="5">
    <source>
        <dbReference type="ARBA" id="ARBA00023194"/>
    </source>
</evidence>
<dbReference type="Gene3D" id="3.40.366.10">
    <property type="entry name" value="Malonyl-Coenzyme A Acyl Carrier Protein, domain 2"/>
    <property type="match status" value="3"/>
</dbReference>
<dbReference type="SMART" id="SM00827">
    <property type="entry name" value="PKS_AT"/>
    <property type="match status" value="3"/>
</dbReference>
<dbReference type="Gene3D" id="3.10.129.110">
    <property type="entry name" value="Polyketide synthase dehydratase"/>
    <property type="match status" value="2"/>
</dbReference>
<accession>A0A291QLX4</accession>
<dbReference type="InterPro" id="IPR014031">
    <property type="entry name" value="Ketoacyl_synth_C"/>
</dbReference>
<dbReference type="PANTHER" id="PTHR43775:SF51">
    <property type="entry name" value="INACTIVE PHENOLPHTHIOCEROL SYNTHESIS POLYKETIDE SYNTHASE TYPE I PKS1-RELATED"/>
    <property type="match status" value="1"/>
</dbReference>
<evidence type="ECO:0000256" key="3">
    <source>
        <dbReference type="ARBA" id="ARBA00022553"/>
    </source>
</evidence>
<dbReference type="InterPro" id="IPR057326">
    <property type="entry name" value="KR_dom"/>
</dbReference>
<dbReference type="EMBL" id="CP022685">
    <property type="protein sequence ID" value="ATL32840.1"/>
    <property type="molecule type" value="Genomic_DNA"/>
</dbReference>
<evidence type="ECO:0000313" key="14">
    <source>
        <dbReference type="Proteomes" id="UP000221011"/>
    </source>
</evidence>
<dbReference type="CDD" id="cd00833">
    <property type="entry name" value="PKS"/>
    <property type="match status" value="3"/>
</dbReference>
<dbReference type="Gene3D" id="3.40.47.10">
    <property type="match status" value="3"/>
</dbReference>
<keyword evidence="4 13" id="KW-0808">Transferase</keyword>
<keyword evidence="5" id="KW-0045">Antibiotic biosynthesis</keyword>
<dbReference type="InterPro" id="IPR049552">
    <property type="entry name" value="PKS_DH_N"/>
</dbReference>
<feature type="compositionally biased region" description="Low complexity" evidence="9">
    <location>
        <begin position="2298"/>
        <end position="2321"/>
    </location>
</feature>
<feature type="region of interest" description="C-terminal hotdog fold" evidence="8">
    <location>
        <begin position="3954"/>
        <end position="4092"/>
    </location>
</feature>
<dbReference type="GO" id="GO:0031177">
    <property type="term" value="F:phosphopantetheine binding"/>
    <property type="evidence" value="ECO:0007669"/>
    <property type="project" value="InterPro"/>
</dbReference>
<dbReference type="InterPro" id="IPR001227">
    <property type="entry name" value="Ac_transferase_dom_sf"/>
</dbReference>
<dbReference type="Pfam" id="PF08240">
    <property type="entry name" value="ADH_N"/>
    <property type="match status" value="1"/>
</dbReference>
<keyword evidence="3" id="KW-0597">Phosphoprotein</keyword>
<evidence type="ECO:0000256" key="2">
    <source>
        <dbReference type="ARBA" id="ARBA00022450"/>
    </source>
</evidence>
<dbReference type="SMART" id="SM00822">
    <property type="entry name" value="PKS_KR"/>
    <property type="match status" value="2"/>
</dbReference>
<feature type="region of interest" description="N-terminal hotdog fold" evidence="8">
    <location>
        <begin position="1993"/>
        <end position="2119"/>
    </location>
</feature>
<dbReference type="InterPro" id="IPR020806">
    <property type="entry name" value="PKS_PP-bd"/>
</dbReference>
<dbReference type="InterPro" id="IPR016039">
    <property type="entry name" value="Thiolase-like"/>
</dbReference>
<dbReference type="SMART" id="SM00825">
    <property type="entry name" value="PKS_KS"/>
    <property type="match status" value="3"/>
</dbReference>
<dbReference type="EC" id="2.3.1.39" evidence="13"/>
<dbReference type="InterPro" id="IPR049551">
    <property type="entry name" value="PKS_DH_C"/>
</dbReference>
<evidence type="ECO:0000313" key="13">
    <source>
        <dbReference type="EMBL" id="ATL32840.1"/>
    </source>
</evidence>
<dbReference type="FunFam" id="3.40.366.10:FF:000002">
    <property type="entry name" value="Probable polyketide synthase 2"/>
    <property type="match status" value="3"/>
</dbReference>
<dbReference type="Pfam" id="PF21089">
    <property type="entry name" value="PKS_DH_N"/>
    <property type="match status" value="2"/>
</dbReference>
<dbReference type="InterPro" id="IPR011032">
    <property type="entry name" value="GroES-like_sf"/>
</dbReference>
<dbReference type="Pfam" id="PF00698">
    <property type="entry name" value="Acyl_transf_1"/>
    <property type="match status" value="3"/>
</dbReference>
<feature type="compositionally biased region" description="Low complexity" evidence="9">
    <location>
        <begin position="464"/>
        <end position="478"/>
    </location>
</feature>
<dbReference type="SUPFAM" id="SSF52151">
    <property type="entry name" value="FabD/lysophospholipase-like"/>
    <property type="match status" value="3"/>
</dbReference>
<dbReference type="Pfam" id="PF08659">
    <property type="entry name" value="KR"/>
    <property type="match status" value="2"/>
</dbReference>
<keyword evidence="7 13" id="KW-0012">Acyltransferase</keyword>
<dbReference type="InterPro" id="IPR013968">
    <property type="entry name" value="PKS_KR"/>
</dbReference>
<dbReference type="GO" id="GO:0004315">
    <property type="term" value="F:3-oxoacyl-[acyl-carrier-protein] synthase activity"/>
    <property type="evidence" value="ECO:0007669"/>
    <property type="project" value="InterPro"/>
</dbReference>
<dbReference type="PROSITE" id="PS52004">
    <property type="entry name" value="KS3_2"/>
    <property type="match status" value="3"/>
</dbReference>
<feature type="region of interest" description="Disordered" evidence="9">
    <location>
        <begin position="2365"/>
        <end position="2386"/>
    </location>
</feature>
<name>A0A291QLX4_9ACTN</name>
<dbReference type="InterPro" id="IPR014043">
    <property type="entry name" value="Acyl_transferase_dom"/>
</dbReference>
<feature type="active site" description="Proton acceptor; for dehydratase activity" evidence="8">
    <location>
        <position position="2025"/>
    </location>
</feature>
<sequence length="5076" mass="529488">MADKKAQKVLSARPDGEPTGPVEPVAVIGLSCRLPGAPDPGAFWELLRDGQHAITEQPDDRWEFTDEEPHEDPDAPEATVDASDAIAPTRHAARLDIDQIERFDPGFFGVSPREAIFMDPQQRLMLELGWEALEQAGLTPQTLTGHRAGVFVGVIGDDYAALAARLGAGSGSPHAMTGLHRSMIANRVSYVLGLRGPSMTLDTGQSSSLVSVHLACESLRSGESTVALAGGVNLNLIPETTDRIARFGALSADGRCYTFDARANGYVRGEGGAVVVLKRLSLALADGDRIHCVLRGSAVNNDGGGTSLTTPHRLAQEEVLRLAHERAGIAPDDIQYVELHGTGTKVGDPIEAAALGAVIGSARTPGRPLAVGSVKTNVGHLEGAAGITGLLKVILSIKGRELPASLNFETPNPDIPLDELNLRVQRTTSAWPQSENPLLAGVSAFGMGGTNCHVVVSDWRTPEDPSAPSEPSEPEQAPVLEPTPRLLPWVISGKGRTGLRVQAGRLAAFVGERSELSVADVGLSLVSSRAVLDHRGVVLAADREGALAGLGALERGEAAAGVVSGAAASEPGRVAFVFPGQGAQWAGMAAGLLESSPVFAGRLAECDAALDPYVDWSVVDVVSGIEGAPSLDDVVVVQCTLWAVMVSLAALWRSTGVEPDAVIGHSQGEIAAAAVAGALSLEDAAKVVALRAQAISVGLSGLGGMMSIALPAEDVRERIAAWGERISVASVNGPSSTVVSGDPDTVDEVLSSLEADGVRARRIAADYASHSVHVESIREQVISALQGIRPRASEVPLYSTVTGSVIDTTELGAEYWFTNLRQEVRFDQTVRSLLADGFEAFVECSAHPVLTVGLGETFEDTGSTTAYAQGTLRRDEGGPERFLTSAAEGYVRGLPVNWQTLYAGSEARRVDLPTYAFQRKRYWIDSVVTPADAAASPRRQIVVEGGEAGAALAEEPLSGLRAELARLSPAEQRGRVLRLVRTYAAAALGHASADAVDPETTFKDLGFDSHLSVQLRNTLNDGTELTLPATVLFEYPTPDRLAEHLHGVLMEHGSATPLAVDGARAADEPIAIVSMACRFPGGVATPEALWDVIAGERDVISDFPDDRGWDLENLYDPQLERRGTSYVRMGGFLDGATEFDPAFFGISPREALAMDPQQRLLLETSWEAAERAGINPQSLRGTRTGVFFGAMFQEYGPQLQDGAEGVDGHRLTGGTTSVASGRVAYTLGLEGPAITVDTACSSSLVALHWAVRSLRAGECSMALAGGVTIMSTPGMFVELSRQGALSKDGRCKPFSASADGTGWAEGVGTLLVERLSDARRNGHQVLAVIRGSATNQDGASNGLTAPHGPSQQRVIHAALADAGMSAADVDVVEAHGTGTALGDPIEAQALLATYGQERPAERPLRLGSVKSNIGHTQAAAGVAGVIKMVLAMRHGTLPTSLHVDAPSPHIDWSSGAVELLTEPVEWVRGDRPRRAGVSSFGISGTNAHLIIEDAPADPDLLTEATPVIEGEGEDGDDDRGLAAASGRVPWIVSAKTRDALLAQAERLSAFVGERPELSSPATGRALATSRAHLEHRAVILADDREAALSGLSALARELPEPGLVTGPADIRGGTAFVFPGQGSQWESMAVELLDGSPVFARRFAECELALRAHVDWSPEGVLRGAAGAPSLGRIEVLQPVLFAVHVALAGLWRSVGVEPAAVVGHSQGEIAAACVAGALSLEDAARIVVLRSALFAEELVGRGGVASVALSADEVEARLGRWDGRLSLAGRNGPGAATVAGDTDALEEFVAECQARDVRARVIGSTVASHCAQVDRLRERILELFADVRPRRSEVPFYSTVTGGLVDTEDLDASYWFENCRRPVDFEGAVRSLLADGFRYFVESSAHPVLTMGVTATCEDAGVEAVAVGSLRRDEGGPSRFLTSLAEGYVRGLPVDWEAVLAGADAGRGADTADDDVRVDLPTYAFQRDRYWLETARATHADPAGLGLEAAEHPLLGASVHVAGGGELLFTGRVGLKSHPWLADHAALDTVLLPGTGFVELALRAAESVGCDRLDELTLEAPLILPDDGAVQLQVTVGTPDGSGAREVTIHSRADEMAGVGGEWTRHAVGVLAAAGGAAGDGLRVWPPVGAEGVDVGSFYERVADVGYGYGPAFQGLRSAWRLGGEVFAEVELAQEQAREAGRFGLHPALLDAALHALVLSRFDEQGPSAPVSLPFAWSGVTLHAVGAGALRVRISPVDTSNDAVAVQVFDVSGAPVATVESLSLRPVSTEQLAARRDVTRGALFRTQWSPLRTTSSTTFVPPTASVAPATSTTSTTSTTSMRESDVSRAGSGWTLLGDVDTRGLAGIARRVSGLDALIAARDAEDAENGRGAGRSTATGPGSGPAPHTVVTVWAGGSEPGRFAAATHESAAAALEFLQKWLSEERLAEARLVLVTRGAVSTGAGEGVAELAHSAVWGLVRSAQSENPGRFFLVDSDGTDASETALEAAVAEALATEEPQIALREGAVLVPRLKHVGTGQDEDALTPFDASGTVLITGGTGALGGLLARHLVAEHGVRRLVLTSRRGRAAAGAEALEAELVAAGAEVEIVACDAADRDALAEVLAGIGSSLTGVVHAAGVLDDGLVGTLTADQLAGVLRPKVDAAVNLHELTRELGLSAFVLFSSVAGIFGNPGQANYAAANAFLDALAADRHAEGLAAHSLSWGLWDQSTELLGHLDTDDLAWMRRSGIQPLSAELGLALFDAAVTRDDAHTVPVRLDMTTLRQEAAAGMLRSLFRDVVRNPRRAAATSTDATEQGSALAQRLNGLSDDDQERELLNLVRAQVATVLGHPHPEQIAMNNPFKELGFDSLTAVELRNRLNGVTGLRLPATLVFDYPTPVALAGFLRAEVVGGVRAGVVSGSGSGVVPVGVGVDEPVAIVGMACRYPGGVVSPEGLWDLVASGGDAVSVFPGDRGWDVEGLYDPDPDAVGKSYAREGGFLYGAGEFDAGFFGISPREALAMDPQQRLLLEASWEVFERAGIDPGLLRGSATGVFAGVMHHDYGTTSDQPEGLEGYAVTSTQGSVASGRIAYTFGFEGPAVTVDTACSSSLVALHLAVQALRTGECSMAIAGGVTVMATPWVFVEFSRQRGMAVDGRCKAFSSSADGAGWSEGVGLLLVERLSDARRNGHPVLAVIRGSAVNQDGASNGLTAPNGPSQQRVIRAALANAGLEAAEVDAVEAHGTGTTLGDPIEAQALLATYGQGRPEDRPLRLGSVKSNIGHTQAAAGVAGVIKMVEAMRHGELPRTLHVDEPTSHVDWASGGVELLTESVEWSADDRPRRAGISAFGISGTNAHVVIEEADEQLPAGAPATEAPLRTTLLPWLTSAKSEVALREQAGRLAAFVGERPELSVADVGFSLVSSRAGLESRSVVLAADREGALAGLGALERGEAAAGVVSGVAAAEPGRVAFVFPGQGSQWVGMAAGLLESSPVFAGRLGECDVALRAYVAWSVVDVVRGVDGAPSLDDVVVVQCALWAVMVSLAELWRSVGVEPAAVIGHSQGEIAAAAVAGALSLEDAAKVVALRAAAIAEELSGKGGMMSIALPAEAVRERIASFGARVSVASVNGPSSTVVSGDPDALDELLSSCEADGVRARRIAVDYASHSAQVESIREEVISALRGIRPRASEVPFYSTVTGSLLNTAELDAEYWFTNLRQEVRFDQTVRSLLADGFGAFVECSAHPVLTVGLGETFEDTGSTTAYAQGTLRRDEGGPERFLTSAAEGYVRGLPVNWQSLYAGSEAHRVDLPTYAFQHQHYWLESSAHSNADVSGFGLGVTGHPLLGASVRVAGGEGQVLLTGRLSLASHPWLADHAVAGTVLVPGAALVELALRAADEVGCQEVHELTLEAPLVLPENAGVQVQLSVGAPDETGHCEVDVYSRLDEDRPDAVWTRHATGVLRADAPEEAVGLTAWPPRGAERVDVEGFYERVAEAGYDYGPGFQGLTAAWRVGDEMYADITLPDELADDAGKFVIHPALLDAALHPLLLLDTSGPQRLRLPFSWGGVSLYAVGATSLRVRVSPAGEDAVSVVVADAAGVAVASIDSLVLRAVSPDQLRPTDDPTRDALFRVDWTPLAPVADAQRGTLVHVALGDSVQALPAATAHPDLASLLAAVDAGAPIPDVVFAFRDGNGDQGSASAVHASTANVLDLMQSWLAEERFSGSRLVLVTRRAVAVRSDEGVSDLVHAPLWGLVRTAQAENPGRFLLVDHDLDPDYVHDGTDVPGTDLATAVATAMASDEPQLALRSGEMLVPRLTRTTSSGGSLTPPSGSPAWRLDTTHAGTLEGLALLPVPEALEPLGEGQVRLSVRAAGVNFRDVVVSLGLVPGQETLGSEGAGTVAEVGPGVTGLAVGDRVMGLIPQGAFGTVAIVDHRLLTRIPEGWSFEQAAAVPAVFLTAYFGLADLAGLVAGESVLVHAATGGVGMAAVQLARHWGAEVFATASEGKWDVLRSMGFDEAHIASSRSLDFEEKFLGVTGGRGVDVVLDSLAQEFVDASLRVLPRGGRFLEMGKTDIRDPEVVAADHPGVTYNAYDLAQVDPDRVAALLAELQVLFEQGVLEPLPVRVWDVRRAPEALRFMSQARHTGKLVLSIPAPLDVDGTVLITGGTGTLGGLLARHLVAQHGVRSLVLTSRRGADAVGAGELAAELTAAGARVEIVACDAADRDALAGVLESIGSSLTGVVHAAGALDDGLVSSLTPERLQAVLRPKVDAALNLHDLTRHLDLTLFVLYSSFAGVMGNPGQSGYAGANTYLDALAAHRRALGLPGQSLAWGHWEQTSELTGNLDTAELDRLARSGIVPMPSEQGLELFDAARSLDEALVATARLDVAAWASGTANEVVGALARGLTVPHTGRVRATAASGARGSGSGPELAQRLAGMSGPERRNHLVDLVRTHAAAVLGHGSATAVEAERAFKDLGFDSLTAVELRNRLATATGLRLPATLVFDHPTPHTLAEFLGQQLAPGDEEPAAAESLLAELARIETAFAGVTADEAAYSTISRRLESLLSAWQELDPGRRENNASDRLKSASADEVLDFINNELGIS</sequence>
<dbReference type="InterPro" id="IPR032821">
    <property type="entry name" value="PKS_assoc"/>
</dbReference>
<protein>
    <submittedName>
        <fullName evidence="13">Malonyl CoA-acyl carrier protein transacylase</fullName>
        <ecNumber evidence="13">2.3.1.39</ecNumber>
    </submittedName>
</protein>
<dbReference type="Gene3D" id="3.40.50.11460">
    <property type="match status" value="1"/>
</dbReference>
<gene>
    <name evidence="13" type="ORF">KY5_7822</name>
</gene>
<keyword evidence="2" id="KW-0596">Phosphopantetheine</keyword>
<dbReference type="InterPro" id="IPR016035">
    <property type="entry name" value="Acyl_Trfase/lysoPLipase"/>
</dbReference>
<feature type="domain" description="Carrier" evidence="10">
    <location>
        <begin position="974"/>
        <end position="1049"/>
    </location>
</feature>
<feature type="active site" description="Proton acceptor; for dehydratase activity" evidence="8">
    <location>
        <position position="3849"/>
    </location>
</feature>
<feature type="domain" description="Ketosynthase family 3 (KS3)" evidence="11">
    <location>
        <begin position="22"/>
        <end position="458"/>
    </location>
</feature>